<dbReference type="Pfam" id="PF08243">
    <property type="entry name" value="SPT2"/>
    <property type="match status" value="1"/>
</dbReference>
<name>A0A6C1E6B6_SACPS</name>
<keyword evidence="2" id="KW-0175">Coiled coil</keyword>
<evidence type="ECO:0000313" key="4">
    <source>
        <dbReference type="EMBL" id="QID84695.1"/>
    </source>
</evidence>
<feature type="compositionally biased region" description="Basic and acidic residues" evidence="3">
    <location>
        <begin position="117"/>
        <end position="141"/>
    </location>
</feature>
<sequence length="335" mass="38994">MSFLSKLSQIRKSTTGSTPKVQNVLPKKNDEDYSLLPKNYIRDEDPAVNRLKELRRQELLKNAALAKKSGVKRKRGTSSGPEKKRKERNDEDEGGLGIRFKRSIGSSHAPLKPAVRKKPEPVKKMSFEELMKQAESNEKQPSKTKSPEPVATERPRLNKPGFKSSKKPLKKASPGLASRGTPSRGDSMKLPEQHRPVKLNLPTNGFAQPNRRLKEKLDSRKQRSRYQDDYYEEDNDMDDFIEDDEDEEEAHRSRSKHNDGPGYDRDEIWAMFNRGKKRSEYAYDDLEDDDMEANEMEILEEEEAARKMARLEDKREEAWLKKHEQEKKRRKKDIR</sequence>
<comment type="similarity">
    <text evidence="1">Belongs to the SPT2 family.</text>
</comment>
<evidence type="ECO:0000256" key="2">
    <source>
        <dbReference type="ARBA" id="ARBA00023054"/>
    </source>
</evidence>
<proteinExistence type="inferred from homology"/>
<dbReference type="OrthoDB" id="4035998at2759"/>
<feature type="compositionally biased region" description="Basic and acidic residues" evidence="3">
    <location>
        <begin position="310"/>
        <end position="327"/>
    </location>
</feature>
<evidence type="ECO:0000256" key="3">
    <source>
        <dbReference type="SAM" id="MobiDB-lite"/>
    </source>
</evidence>
<feature type="compositionally biased region" description="Acidic residues" evidence="3">
    <location>
        <begin position="229"/>
        <end position="248"/>
    </location>
</feature>
<feature type="compositionally biased region" description="Basic and acidic residues" evidence="3">
    <location>
        <begin position="215"/>
        <end position="228"/>
    </location>
</feature>
<feature type="region of interest" description="Disordered" evidence="3">
    <location>
        <begin position="1"/>
        <end position="30"/>
    </location>
</feature>
<dbReference type="AlphaFoldDB" id="A0A6C1E6B6"/>
<dbReference type="InterPro" id="IPR013256">
    <property type="entry name" value="Chromatin_SPT2"/>
</dbReference>
<gene>
    <name evidence="4" type="primary">SPT2_2</name>
    <name evidence="4" type="ORF">GRS66_007218</name>
</gene>
<evidence type="ECO:0000256" key="1">
    <source>
        <dbReference type="ARBA" id="ARBA00006461"/>
    </source>
</evidence>
<feature type="compositionally biased region" description="Basic and acidic residues" evidence="3">
    <location>
        <begin position="186"/>
        <end position="195"/>
    </location>
</feature>
<feature type="region of interest" description="Disordered" evidence="3">
    <location>
        <begin position="63"/>
        <end position="267"/>
    </location>
</feature>
<accession>A0A6C1E6B6</accession>
<dbReference type="EMBL" id="CP049002">
    <property type="protein sequence ID" value="QID84695.1"/>
    <property type="molecule type" value="Genomic_DNA"/>
</dbReference>
<feature type="region of interest" description="Disordered" evidence="3">
    <location>
        <begin position="310"/>
        <end position="335"/>
    </location>
</feature>
<protein>
    <submittedName>
        <fullName evidence="4">Negative regulator of Ty transcription</fullName>
    </submittedName>
</protein>
<organism evidence="4 5">
    <name type="scientific">Saccharomyces pastorianus</name>
    <name type="common">Lager yeast</name>
    <name type="synonym">Saccharomyces cerevisiae x Saccharomyces eubayanus</name>
    <dbReference type="NCBI Taxonomy" id="27292"/>
    <lineage>
        <taxon>Eukaryota</taxon>
        <taxon>Fungi</taxon>
        <taxon>Dikarya</taxon>
        <taxon>Ascomycota</taxon>
        <taxon>Saccharomycotina</taxon>
        <taxon>Saccharomycetes</taxon>
        <taxon>Saccharomycetales</taxon>
        <taxon>Saccharomycetaceae</taxon>
        <taxon>Saccharomyces</taxon>
    </lineage>
</organism>
<feature type="compositionally biased region" description="Basic and acidic residues" evidence="3">
    <location>
        <begin position="249"/>
        <end position="267"/>
    </location>
</feature>
<evidence type="ECO:0000313" key="5">
    <source>
        <dbReference type="Proteomes" id="UP000501346"/>
    </source>
</evidence>
<dbReference type="Proteomes" id="UP000501346">
    <property type="component" value="Chromosome SeV"/>
</dbReference>
<reference evidence="4 5" key="1">
    <citation type="journal article" date="2019" name="BMC Genomics">
        <title>Chromosome level assembly and comparative genome analysis confirm lager-brewing yeasts originated from a single hybridization.</title>
        <authorList>
            <person name="Salazar A.N."/>
            <person name="Gorter de Vries A.R."/>
            <person name="van den Broek M."/>
            <person name="Brouwers N."/>
            <person name="de la Torre Cortes P."/>
            <person name="Kuijpers N.G.A."/>
            <person name="Daran J.G."/>
            <person name="Abeel T."/>
        </authorList>
    </citation>
    <scope>NUCLEOTIDE SEQUENCE [LARGE SCALE GENOMIC DNA]</scope>
    <source>
        <strain evidence="4 5">CBS 1483</strain>
    </source>
</reference>
<keyword evidence="5" id="KW-1185">Reference proteome</keyword>
<feature type="compositionally biased region" description="Polar residues" evidence="3">
    <location>
        <begin position="1"/>
        <end position="21"/>
    </location>
</feature>
<dbReference type="SMART" id="SM00784">
    <property type="entry name" value="SPT2"/>
    <property type="match status" value="1"/>
</dbReference>